<feature type="chain" id="PRO_5026687742" evidence="2">
    <location>
        <begin position="24"/>
        <end position="183"/>
    </location>
</feature>
<evidence type="ECO:0000256" key="2">
    <source>
        <dbReference type="SAM" id="SignalP"/>
    </source>
</evidence>
<protein>
    <submittedName>
        <fullName evidence="4">DUF3291 domain-containing protein</fullName>
    </submittedName>
</protein>
<feature type="signal peptide" evidence="2">
    <location>
        <begin position="1"/>
        <end position="23"/>
    </location>
</feature>
<dbReference type="AlphaFoldDB" id="A0A6N7Q5D8"/>
<dbReference type="Gene3D" id="3.30.70.100">
    <property type="match status" value="1"/>
</dbReference>
<gene>
    <name evidence="4" type="ORF">GF068_37035</name>
</gene>
<keyword evidence="5" id="KW-1185">Reference proteome</keyword>
<keyword evidence="2" id="KW-0732">Signal</keyword>
<dbReference type="SUPFAM" id="SSF54909">
    <property type="entry name" value="Dimeric alpha+beta barrel"/>
    <property type="match status" value="1"/>
</dbReference>
<dbReference type="InterPro" id="IPR007138">
    <property type="entry name" value="ABM_dom"/>
</dbReference>
<accession>A0A6N7Q5D8</accession>
<evidence type="ECO:0000259" key="3">
    <source>
        <dbReference type="Pfam" id="PF03992"/>
    </source>
</evidence>
<dbReference type="Proteomes" id="UP000440224">
    <property type="component" value="Unassembled WGS sequence"/>
</dbReference>
<dbReference type="OrthoDB" id="5518731at2"/>
<reference evidence="4 5" key="1">
    <citation type="submission" date="2019-10" db="EMBL/GenBank/DDBJ databases">
        <title>A soil myxobacterium in the family Polyangiaceae.</title>
        <authorList>
            <person name="Li Y."/>
            <person name="Wang J."/>
        </authorList>
    </citation>
    <scope>NUCLEOTIDE SEQUENCE [LARGE SCALE GENOMIC DNA]</scope>
    <source>
        <strain evidence="4 5">DSM 14734</strain>
    </source>
</reference>
<comment type="caution">
    <text evidence="4">The sequence shown here is derived from an EMBL/GenBank/DDBJ whole genome shotgun (WGS) entry which is preliminary data.</text>
</comment>
<feature type="domain" description="ABM" evidence="3">
    <location>
        <begin position="79"/>
        <end position="144"/>
    </location>
</feature>
<proteinExistence type="predicted"/>
<organism evidence="4 5">
    <name type="scientific">Polyangium spumosum</name>
    <dbReference type="NCBI Taxonomy" id="889282"/>
    <lineage>
        <taxon>Bacteria</taxon>
        <taxon>Pseudomonadati</taxon>
        <taxon>Myxococcota</taxon>
        <taxon>Polyangia</taxon>
        <taxon>Polyangiales</taxon>
        <taxon>Polyangiaceae</taxon>
        <taxon>Polyangium</taxon>
    </lineage>
</organism>
<dbReference type="Pfam" id="PF03992">
    <property type="entry name" value="ABM"/>
    <property type="match status" value="1"/>
</dbReference>
<evidence type="ECO:0000313" key="5">
    <source>
        <dbReference type="Proteomes" id="UP000440224"/>
    </source>
</evidence>
<dbReference type="InterPro" id="IPR011008">
    <property type="entry name" value="Dimeric_a/b-barrel"/>
</dbReference>
<evidence type="ECO:0000256" key="1">
    <source>
        <dbReference type="SAM" id="MobiDB-lite"/>
    </source>
</evidence>
<dbReference type="EMBL" id="WJIE01000018">
    <property type="protein sequence ID" value="MRG97494.1"/>
    <property type="molecule type" value="Genomic_DNA"/>
</dbReference>
<name>A0A6N7Q5D8_9BACT</name>
<sequence length="183" mass="19162">MNLNFATTALLSVSLLACGGSDAEPPSQPPPVTSGDGCVRDELEPDFEPTPLQGAGVDAEGKLAPGTYLVSSTYIHRKGTPESDAKFGELVGPIVQALQSQPGLVAFQLGTSASCSAGRTLTVWEDEEAMYQFVGSPAHAEAMARTGEVSRGDSVVTSWQDDERGATWEKALEKLAAETGPTY</sequence>
<dbReference type="RefSeq" id="WP_153824278.1">
    <property type="nucleotide sequence ID" value="NZ_WJIE01000018.1"/>
</dbReference>
<feature type="region of interest" description="Disordered" evidence="1">
    <location>
        <begin position="21"/>
        <end position="45"/>
    </location>
</feature>
<evidence type="ECO:0000313" key="4">
    <source>
        <dbReference type="EMBL" id="MRG97494.1"/>
    </source>
</evidence>